<sequence>MKTELSPLFQLNLLIHLSLPYPKESNFYPYFNRQGYVLKHIEKPIPLEPRSIKKLKEVIGQKKAVTPEVILYKDNDKEYLLIECKVRNFDVDWSHHGTRQAAGYLSLTPNHLRDFFGLETKSDINAKIVYGVNQEKQQKMSQTLESISETVKDKLGHSMTHDIFGIEIKPDGLYLTVRKGEKLESYRVINENTLLNNSLIYIVPVDINGQLEKENEDILQTQVRNSLRSVIGRNIGSGPFSFTSTDICEKINPVWGQLPSPFKQKMRRWIHNYIKEIIEQIIQFGINVTIHEQSYAFESVEGKKVNIVRRFLVSDKFLETGQHIFENYEQMTMDEFLDVV</sequence>
<dbReference type="EMBL" id="JBBMFN010000011">
    <property type="protein sequence ID" value="MEQ2465384.1"/>
    <property type="molecule type" value="Genomic_DNA"/>
</dbReference>
<protein>
    <submittedName>
        <fullName evidence="1">Uncharacterized protein</fullName>
    </submittedName>
</protein>
<reference evidence="1 2" key="1">
    <citation type="submission" date="2024-03" db="EMBL/GenBank/DDBJ databases">
        <title>Human intestinal bacterial collection.</title>
        <authorList>
            <person name="Pauvert C."/>
            <person name="Hitch T.C.A."/>
            <person name="Clavel T."/>
        </authorList>
    </citation>
    <scope>NUCLEOTIDE SEQUENCE [LARGE SCALE GENOMIC DNA]</scope>
    <source>
        <strain evidence="1 2">CLA-SR-H024</strain>
    </source>
</reference>
<evidence type="ECO:0000313" key="1">
    <source>
        <dbReference type="EMBL" id="MEQ2465384.1"/>
    </source>
</evidence>
<dbReference type="Proteomes" id="UP001465426">
    <property type="component" value="Unassembled WGS sequence"/>
</dbReference>
<organism evidence="1 2">
    <name type="scientific">Niallia hominis</name>
    <dbReference type="NCBI Taxonomy" id="3133173"/>
    <lineage>
        <taxon>Bacteria</taxon>
        <taxon>Bacillati</taxon>
        <taxon>Bacillota</taxon>
        <taxon>Bacilli</taxon>
        <taxon>Bacillales</taxon>
        <taxon>Bacillaceae</taxon>
        <taxon>Niallia</taxon>
    </lineage>
</organism>
<dbReference type="RefSeq" id="WP_235251866.1">
    <property type="nucleotide sequence ID" value="NZ_JBBMFN010000011.1"/>
</dbReference>
<evidence type="ECO:0000313" key="2">
    <source>
        <dbReference type="Proteomes" id="UP001465426"/>
    </source>
</evidence>
<keyword evidence="2" id="KW-1185">Reference proteome</keyword>
<comment type="caution">
    <text evidence="1">The sequence shown here is derived from an EMBL/GenBank/DDBJ whole genome shotgun (WGS) entry which is preliminary data.</text>
</comment>
<proteinExistence type="predicted"/>
<accession>A0ABV1EWB1</accession>
<gene>
    <name evidence="1" type="ORF">WMO63_06835</name>
</gene>
<name>A0ABV1EWB1_9BACI</name>